<dbReference type="OrthoDB" id="9811239at2"/>
<evidence type="ECO:0000259" key="2">
    <source>
        <dbReference type="Pfam" id="PF13439"/>
    </source>
</evidence>
<dbReference type="GO" id="GO:0016757">
    <property type="term" value="F:glycosyltransferase activity"/>
    <property type="evidence" value="ECO:0007669"/>
    <property type="project" value="InterPro"/>
</dbReference>
<accession>A0A2U1JJ15</accession>
<keyword evidence="4" id="KW-1185">Reference proteome</keyword>
<feature type="domain" description="Glycosyl transferase family 1" evidence="1">
    <location>
        <begin position="190"/>
        <end position="354"/>
    </location>
</feature>
<dbReference type="PANTHER" id="PTHR12526:SF630">
    <property type="entry name" value="GLYCOSYLTRANSFERASE"/>
    <property type="match status" value="1"/>
</dbReference>
<evidence type="ECO:0008006" key="5">
    <source>
        <dbReference type="Google" id="ProtNLM"/>
    </source>
</evidence>
<name>A0A2U1JJ15_9FLAO</name>
<dbReference type="Gene3D" id="3.40.50.2000">
    <property type="entry name" value="Glycogen Phosphorylase B"/>
    <property type="match status" value="2"/>
</dbReference>
<dbReference type="Pfam" id="PF13439">
    <property type="entry name" value="Glyco_transf_4"/>
    <property type="match status" value="1"/>
</dbReference>
<organism evidence="3 4">
    <name type="scientific">Flavobacterium psychrotolerans</name>
    <dbReference type="NCBI Taxonomy" id="2169410"/>
    <lineage>
        <taxon>Bacteria</taxon>
        <taxon>Pseudomonadati</taxon>
        <taxon>Bacteroidota</taxon>
        <taxon>Flavobacteriia</taxon>
        <taxon>Flavobacteriales</taxon>
        <taxon>Flavobacteriaceae</taxon>
        <taxon>Flavobacterium</taxon>
    </lineage>
</organism>
<dbReference type="RefSeq" id="WP_116725000.1">
    <property type="nucleotide sequence ID" value="NZ_QCZI01000010.1"/>
</dbReference>
<proteinExistence type="predicted"/>
<evidence type="ECO:0000259" key="1">
    <source>
        <dbReference type="Pfam" id="PF00534"/>
    </source>
</evidence>
<dbReference type="CDD" id="cd03801">
    <property type="entry name" value="GT4_PimA-like"/>
    <property type="match status" value="1"/>
</dbReference>
<dbReference type="PANTHER" id="PTHR12526">
    <property type="entry name" value="GLYCOSYLTRANSFERASE"/>
    <property type="match status" value="1"/>
</dbReference>
<dbReference type="Pfam" id="PF00534">
    <property type="entry name" value="Glycos_transf_1"/>
    <property type="match status" value="1"/>
</dbReference>
<gene>
    <name evidence="3" type="ORF">DB895_08790</name>
</gene>
<sequence>MRILLVIDSFFTGGAEFSTLELFGFLKDSGVEICVCKTKDMHPQYDPEVFGLDKNSIFTLPQKGFWEKRKALQKIIAEFKPDVVHSVLFNANLMVRTIRLFDGSFMHLESLVNHTYSANRLKEPGVTKYKLEIYRWLDIITSFLGTDHFHPNGFSVAEHYQKKLHISPKKMTVVQRGRKADRYEVAPLLKSEFGIDENQLVLINVARQEYQKGQDVLLDAMALLPQSVLDKIHLLIVGREGKATSLLQQQVLKNKINTNVTFLGHRTDIPALLNMSDVFVFPSRFEGLPGVLIEAEASGLPIICTHLSMMLEVVEANQNALTFEINNATQLAEAIAQLVTDATLRERFAKKSKEIFIENFQIESVNKKMFDLYQKLAPATN</sequence>
<evidence type="ECO:0000313" key="3">
    <source>
        <dbReference type="EMBL" id="PWA04853.1"/>
    </source>
</evidence>
<dbReference type="InterPro" id="IPR028098">
    <property type="entry name" value="Glyco_trans_4-like_N"/>
</dbReference>
<dbReference type="SUPFAM" id="SSF53756">
    <property type="entry name" value="UDP-Glycosyltransferase/glycogen phosphorylase"/>
    <property type="match status" value="1"/>
</dbReference>
<feature type="domain" description="Glycosyltransferase subfamily 4-like N-terminal" evidence="2">
    <location>
        <begin position="13"/>
        <end position="178"/>
    </location>
</feature>
<dbReference type="InterPro" id="IPR001296">
    <property type="entry name" value="Glyco_trans_1"/>
</dbReference>
<reference evidence="3 4" key="1">
    <citation type="submission" date="2018-04" db="EMBL/GenBank/DDBJ databases">
        <title>Flavobacterium sp. nov., isolated from glacier ice.</title>
        <authorList>
            <person name="Liu Q."/>
            <person name="Xin Y.-H."/>
        </authorList>
    </citation>
    <scope>NUCLEOTIDE SEQUENCE [LARGE SCALE GENOMIC DNA]</scope>
    <source>
        <strain evidence="3 4">RB1R5</strain>
    </source>
</reference>
<evidence type="ECO:0000313" key="4">
    <source>
        <dbReference type="Proteomes" id="UP000245449"/>
    </source>
</evidence>
<protein>
    <recommendedName>
        <fullName evidence="5">Glycosyltransferase</fullName>
    </recommendedName>
</protein>
<dbReference type="EMBL" id="QCZI01000010">
    <property type="protein sequence ID" value="PWA04853.1"/>
    <property type="molecule type" value="Genomic_DNA"/>
</dbReference>
<dbReference type="Proteomes" id="UP000245449">
    <property type="component" value="Unassembled WGS sequence"/>
</dbReference>
<dbReference type="AlphaFoldDB" id="A0A2U1JJ15"/>
<comment type="caution">
    <text evidence="3">The sequence shown here is derived from an EMBL/GenBank/DDBJ whole genome shotgun (WGS) entry which is preliminary data.</text>
</comment>